<dbReference type="InterPro" id="IPR011009">
    <property type="entry name" value="Kinase-like_dom_sf"/>
</dbReference>
<dbReference type="SUPFAM" id="SSF48403">
    <property type="entry name" value="Ankyrin repeat"/>
    <property type="match status" value="1"/>
</dbReference>
<proteinExistence type="predicted"/>
<feature type="compositionally biased region" description="Low complexity" evidence="4">
    <location>
        <begin position="139"/>
        <end position="156"/>
    </location>
</feature>
<dbReference type="Gene3D" id="1.10.510.10">
    <property type="entry name" value="Transferase(Phosphotransferase) domain 1"/>
    <property type="match status" value="1"/>
</dbReference>
<dbReference type="PANTHER" id="PTHR23257">
    <property type="entry name" value="SERINE-THREONINE PROTEIN KINASE"/>
    <property type="match status" value="1"/>
</dbReference>
<dbReference type="Pfam" id="PF00069">
    <property type="entry name" value="Pkinase"/>
    <property type="match status" value="1"/>
</dbReference>
<dbReference type="PROSITE" id="PS00107">
    <property type="entry name" value="PROTEIN_KINASE_ATP"/>
    <property type="match status" value="1"/>
</dbReference>
<reference evidence="6 8" key="1">
    <citation type="submission" date="2024-04" db="EMBL/GenBank/DDBJ databases">
        <title>Tritrichomonas musculus Genome.</title>
        <authorList>
            <person name="Alves-Ferreira E."/>
            <person name="Grigg M."/>
            <person name="Lorenzi H."/>
            <person name="Galac M."/>
        </authorList>
    </citation>
    <scope>NUCLEOTIDE SEQUENCE [LARGE SCALE GENOMIC DNA]</scope>
    <source>
        <strain evidence="6 8">EAF2021</strain>
    </source>
</reference>
<feature type="region of interest" description="Disordered" evidence="4">
    <location>
        <begin position="214"/>
        <end position="239"/>
    </location>
</feature>
<evidence type="ECO:0000256" key="3">
    <source>
        <dbReference type="PROSITE-ProRule" id="PRU10141"/>
    </source>
</evidence>
<evidence type="ECO:0000256" key="2">
    <source>
        <dbReference type="ARBA" id="ARBA00022840"/>
    </source>
</evidence>
<keyword evidence="2 3" id="KW-0067">ATP-binding</keyword>
<dbReference type="InterPro" id="IPR036770">
    <property type="entry name" value="Ankyrin_rpt-contain_sf"/>
</dbReference>
<feature type="compositionally biased region" description="Low complexity" evidence="4">
    <location>
        <begin position="503"/>
        <end position="524"/>
    </location>
</feature>
<comment type="caution">
    <text evidence="6">The sequence shown here is derived from an EMBL/GenBank/DDBJ whole genome shotgun (WGS) entry which is preliminary data.</text>
</comment>
<dbReference type="PROSITE" id="PS50011">
    <property type="entry name" value="PROTEIN_KINASE_DOM"/>
    <property type="match status" value="1"/>
</dbReference>
<organism evidence="6 8">
    <name type="scientific">Tritrichomonas musculus</name>
    <dbReference type="NCBI Taxonomy" id="1915356"/>
    <lineage>
        <taxon>Eukaryota</taxon>
        <taxon>Metamonada</taxon>
        <taxon>Parabasalia</taxon>
        <taxon>Tritrichomonadida</taxon>
        <taxon>Tritrichomonadidae</taxon>
        <taxon>Tritrichomonas</taxon>
    </lineage>
</organism>
<evidence type="ECO:0000313" key="8">
    <source>
        <dbReference type="Proteomes" id="UP001470230"/>
    </source>
</evidence>
<keyword evidence="1 3" id="KW-0547">Nucleotide-binding</keyword>
<feature type="domain" description="Protein kinase" evidence="5">
    <location>
        <begin position="29"/>
        <end position="339"/>
    </location>
</feature>
<feature type="region of interest" description="Disordered" evidence="4">
    <location>
        <begin position="474"/>
        <end position="525"/>
    </location>
</feature>
<evidence type="ECO:0000313" key="7">
    <source>
        <dbReference type="EMBL" id="KAK8845075.1"/>
    </source>
</evidence>
<keyword evidence="8" id="KW-1185">Reference proteome</keyword>
<dbReference type="EMBL" id="JAPFFF010000031">
    <property type="protein sequence ID" value="KAK8845075.1"/>
    <property type="molecule type" value="Genomic_DNA"/>
</dbReference>
<dbReference type="InterPro" id="IPR000719">
    <property type="entry name" value="Prot_kinase_dom"/>
</dbReference>
<dbReference type="SMART" id="SM00220">
    <property type="entry name" value="S_TKc"/>
    <property type="match status" value="1"/>
</dbReference>
<dbReference type="EMBL" id="JAPFFF010000547">
    <property type="protein sequence ID" value="KAK8834035.1"/>
    <property type="molecule type" value="Genomic_DNA"/>
</dbReference>
<feature type="binding site" evidence="3">
    <location>
        <position position="58"/>
    </location>
    <ligand>
        <name>ATP</name>
        <dbReference type="ChEBI" id="CHEBI:30616"/>
    </ligand>
</feature>
<dbReference type="InterPro" id="IPR008271">
    <property type="entry name" value="Ser/Thr_kinase_AS"/>
</dbReference>
<dbReference type="InterPro" id="IPR017441">
    <property type="entry name" value="Protein_kinase_ATP_BS"/>
</dbReference>
<sequence length="647" mass="72973">MIQKHHKCWKKLPNEYSDLKEFIIDLSDFVKLDVLGKGSFGTVWKAQHITNGWIVAIKEFSFTPNKEKDSISSSRNEVQNDSFNESEFFCEVRILSKCTNNPFLIQLVGFSIKGTYAIVTSFIPCGSLWDVLHPKNSEKNQSNEQQSQTSIQNQQKSINDTQKTIIALGISYGLKYIHSQNIIHLDLKSPNILLNDRIIPQIADFGLSQIYNPQSKNSNDNKNELISSQKSSPPSDVTIKGTPTWMSPEQLCGLPCGPAADIFSFAIILYELYTGKDPYPGLSHAQIFYKVVKSKERPKLPENNSSLSRLISRCWESDPVKRPSSNEIFELFKSGEVSFPHSNSRYVIEVVKMIEKYEKSFYESILKEASMVNQVISLRQMQKKFVEEGKDEENNGFEVGGENESAMGSKKYFMSCLTKFAWFGKIEEFDIYLSALPSLNLDEADDKGVTPIQAAIINDQLIMVQYLARLPNTKKKEGSNSNEIASNTNPNLLSDSDKKPNSDIKSNSSVDNNNSSPKSNSNSNLHTKNYIQFDINATDSDGNTPFLLAVTLFKPRIVAYLGQLKKVNVNAQNNNGYSALHLMMKMVHGNEKGDNDHKLSIMMKALSFAKDLRVDLKDKEGKEAFEGKPRLLAEFTKRQVANKIQYS</sequence>
<dbReference type="PROSITE" id="PS00108">
    <property type="entry name" value="PROTEIN_KINASE_ST"/>
    <property type="match status" value="1"/>
</dbReference>
<gene>
    <name evidence="7" type="ORF">M9Y10_021253</name>
    <name evidence="6" type="ORF">M9Y10_036954</name>
</gene>
<evidence type="ECO:0000313" key="6">
    <source>
        <dbReference type="EMBL" id="KAK8834035.1"/>
    </source>
</evidence>
<name>A0ABR2GLC5_9EUKA</name>
<accession>A0ABR2GLC5</accession>
<evidence type="ECO:0000259" key="5">
    <source>
        <dbReference type="PROSITE" id="PS50011"/>
    </source>
</evidence>
<dbReference type="InterPro" id="IPR050167">
    <property type="entry name" value="Ser_Thr_protein_kinase"/>
</dbReference>
<dbReference type="SUPFAM" id="SSF56112">
    <property type="entry name" value="Protein kinase-like (PK-like)"/>
    <property type="match status" value="1"/>
</dbReference>
<feature type="compositionally biased region" description="Polar residues" evidence="4">
    <location>
        <begin position="214"/>
        <end position="235"/>
    </location>
</feature>
<feature type="region of interest" description="Disordered" evidence="4">
    <location>
        <begin position="137"/>
        <end position="156"/>
    </location>
</feature>
<evidence type="ECO:0000256" key="4">
    <source>
        <dbReference type="SAM" id="MobiDB-lite"/>
    </source>
</evidence>
<protein>
    <recommendedName>
        <fullName evidence="5">Protein kinase domain-containing protein</fullName>
    </recommendedName>
</protein>
<dbReference type="PANTHER" id="PTHR23257:SF958">
    <property type="entry name" value="SERINE_THREONINE-PROTEIN KINASE WNK4"/>
    <property type="match status" value="1"/>
</dbReference>
<feature type="compositionally biased region" description="Polar residues" evidence="4">
    <location>
        <begin position="479"/>
        <end position="494"/>
    </location>
</feature>
<evidence type="ECO:0000256" key="1">
    <source>
        <dbReference type="ARBA" id="ARBA00022741"/>
    </source>
</evidence>
<dbReference type="Gene3D" id="1.25.40.20">
    <property type="entry name" value="Ankyrin repeat-containing domain"/>
    <property type="match status" value="1"/>
</dbReference>
<dbReference type="Proteomes" id="UP001470230">
    <property type="component" value="Unassembled WGS sequence"/>
</dbReference>